<proteinExistence type="predicted"/>
<name>A0ABM7G846_9SPHN</name>
<evidence type="ECO:0000313" key="2">
    <source>
        <dbReference type="EMBL" id="BBF70946.1"/>
    </source>
</evidence>
<protein>
    <recommendedName>
        <fullName evidence="1">RNA polymerase sigma factor 70 region 4 type 2 domain-containing protein</fullName>
    </recommendedName>
</protein>
<dbReference type="EMBL" id="AP018817">
    <property type="protein sequence ID" value="BBF70946.1"/>
    <property type="molecule type" value="Genomic_DNA"/>
</dbReference>
<dbReference type="Pfam" id="PF08281">
    <property type="entry name" value="Sigma70_r4_2"/>
    <property type="match status" value="1"/>
</dbReference>
<dbReference type="Proteomes" id="UP001059971">
    <property type="component" value="Chromosome 1"/>
</dbReference>
<dbReference type="Gene3D" id="1.10.10.10">
    <property type="entry name" value="Winged helix-like DNA-binding domain superfamily/Winged helix DNA-binding domain"/>
    <property type="match status" value="1"/>
</dbReference>
<dbReference type="InterPro" id="IPR013249">
    <property type="entry name" value="RNA_pol_sigma70_r4_t2"/>
</dbReference>
<reference evidence="2" key="1">
    <citation type="submission" date="2018-07" db="EMBL/GenBank/DDBJ databases">
        <title>Complete genome sequence of Sphingomonas bisphenolicum strain AO1, a bisphenol A degradative bacterium isolated from Japanese farm field.</title>
        <authorList>
            <person name="Murakami M."/>
            <person name="Koh M."/>
            <person name="Koba S."/>
            <person name="Matsumura Y."/>
        </authorList>
    </citation>
    <scope>NUCLEOTIDE SEQUENCE</scope>
    <source>
        <strain evidence="2">AO1</strain>
    </source>
</reference>
<feature type="domain" description="RNA polymerase sigma factor 70 region 4 type 2" evidence="1">
    <location>
        <begin position="127"/>
        <end position="174"/>
    </location>
</feature>
<evidence type="ECO:0000259" key="1">
    <source>
        <dbReference type="Pfam" id="PF08281"/>
    </source>
</evidence>
<gene>
    <name evidence="2" type="ORF">SBA_ch1_31460</name>
</gene>
<organism evidence="2 3">
    <name type="scientific">Sphingomonas bisphenolicum</name>
    <dbReference type="NCBI Taxonomy" id="296544"/>
    <lineage>
        <taxon>Bacteria</taxon>
        <taxon>Pseudomonadati</taxon>
        <taxon>Pseudomonadota</taxon>
        <taxon>Alphaproteobacteria</taxon>
        <taxon>Sphingomonadales</taxon>
        <taxon>Sphingomonadaceae</taxon>
        <taxon>Sphingomonas</taxon>
    </lineage>
</organism>
<dbReference type="SUPFAM" id="SSF88659">
    <property type="entry name" value="Sigma3 and sigma4 domains of RNA polymerase sigma factors"/>
    <property type="match status" value="1"/>
</dbReference>
<accession>A0ABM7G846</accession>
<dbReference type="InterPro" id="IPR013324">
    <property type="entry name" value="RNA_pol_sigma_r3/r4-like"/>
</dbReference>
<evidence type="ECO:0000313" key="3">
    <source>
        <dbReference type="Proteomes" id="UP001059971"/>
    </source>
</evidence>
<dbReference type="InterPro" id="IPR036388">
    <property type="entry name" value="WH-like_DNA-bd_sf"/>
</dbReference>
<sequence length="187" mass="21085">MGRGKEGARQAFVRRRFILWRNLMSQESATALLCAARDLIARIRSWRVTATDRSAAAELLDSIDRVLNDQNMTVGTEDMVEIVRAQWRDLPEVEIDSDAVTRHDQRASWVRAWLLAQPARAPIDPERFREALGSLPIMAREVYRLHRIDGQSLAETGRQLGLDPATTEVQLFEAQGTARTASFEAIG</sequence>
<keyword evidence="3" id="KW-1185">Reference proteome</keyword>